<gene>
    <name evidence="2" type="ORF">KE626_24080</name>
</gene>
<name>A0ABS5J5D3_9BACT</name>
<evidence type="ECO:0000313" key="2">
    <source>
        <dbReference type="EMBL" id="MBS0030427.1"/>
    </source>
</evidence>
<feature type="chain" id="PRO_5045914087" evidence="1">
    <location>
        <begin position="25"/>
        <end position="199"/>
    </location>
</feature>
<keyword evidence="1" id="KW-0732">Signal</keyword>
<comment type="caution">
    <text evidence="2">The sequence shown here is derived from an EMBL/GenBank/DDBJ whole genome shotgun (WGS) entry which is preliminary data.</text>
</comment>
<evidence type="ECO:0000256" key="1">
    <source>
        <dbReference type="SAM" id="SignalP"/>
    </source>
</evidence>
<proteinExistence type="predicted"/>
<dbReference type="RefSeq" id="WP_211975566.1">
    <property type="nucleotide sequence ID" value="NZ_CBFHAM010000008.1"/>
</dbReference>
<reference evidence="2 3" key="1">
    <citation type="submission" date="2021-04" db="EMBL/GenBank/DDBJ databases">
        <title>Chitinophaga sp. nov., isolated from the rhizosphere soil.</title>
        <authorList>
            <person name="He S."/>
        </authorList>
    </citation>
    <scope>NUCLEOTIDE SEQUENCE [LARGE SCALE GENOMIC DNA]</scope>
    <source>
        <strain evidence="2 3">2R12</strain>
    </source>
</reference>
<feature type="signal peptide" evidence="1">
    <location>
        <begin position="1"/>
        <end position="24"/>
    </location>
</feature>
<accession>A0ABS5J5D3</accession>
<organism evidence="2 3">
    <name type="scientific">Chitinophaga hostae</name>
    <dbReference type="NCBI Taxonomy" id="2831022"/>
    <lineage>
        <taxon>Bacteria</taxon>
        <taxon>Pseudomonadati</taxon>
        <taxon>Bacteroidota</taxon>
        <taxon>Chitinophagia</taxon>
        <taxon>Chitinophagales</taxon>
        <taxon>Chitinophagaceae</taxon>
        <taxon>Chitinophaga</taxon>
    </lineage>
</organism>
<keyword evidence="3" id="KW-1185">Reference proteome</keyword>
<sequence length="199" mass="22778">MKMIFSKVLPVSALVLLLTFSVNAFGQADNAMVTDVTVNMLTWVKHLNNDVDKYFNREKADDLKQQLEFFKQDLKNYMKTRKALSDSLFRNNIAPGKKDETNLEILKIKMSAVMERARGVSDLVGEELQKEGDNLNNQLYKVLYEDQGRYLSYLEAFLAGIDVTKKELAVDGSVCYTRLEECTTLITTLEGKIDRKMKK</sequence>
<protein>
    <submittedName>
        <fullName evidence="2">Uncharacterized protein</fullName>
    </submittedName>
</protein>
<evidence type="ECO:0000313" key="3">
    <source>
        <dbReference type="Proteomes" id="UP000676386"/>
    </source>
</evidence>
<dbReference type="Proteomes" id="UP000676386">
    <property type="component" value="Unassembled WGS sequence"/>
</dbReference>
<dbReference type="EMBL" id="JAGTXB010000014">
    <property type="protein sequence ID" value="MBS0030427.1"/>
    <property type="molecule type" value="Genomic_DNA"/>
</dbReference>